<feature type="transmembrane region" description="Helical" evidence="6">
    <location>
        <begin position="103"/>
        <end position="123"/>
    </location>
</feature>
<dbReference type="CDD" id="cd06173">
    <property type="entry name" value="MFS_MefA_like"/>
    <property type="match status" value="1"/>
</dbReference>
<name>A0A7Z0D7T8_9ACTN</name>
<dbReference type="PANTHER" id="PTHR23513">
    <property type="entry name" value="INTEGRAL MEMBRANE EFFLUX PROTEIN-RELATED"/>
    <property type="match status" value="1"/>
</dbReference>
<feature type="domain" description="Major facilitator superfamily (MFS) profile" evidence="7">
    <location>
        <begin position="1"/>
        <end position="422"/>
    </location>
</feature>
<dbReference type="Gene3D" id="1.20.1250.20">
    <property type="entry name" value="MFS general substrate transporter like domains"/>
    <property type="match status" value="1"/>
</dbReference>
<evidence type="ECO:0000259" key="7">
    <source>
        <dbReference type="PROSITE" id="PS50850"/>
    </source>
</evidence>
<feature type="transmembrane region" description="Helical" evidence="6">
    <location>
        <begin position="396"/>
        <end position="416"/>
    </location>
</feature>
<dbReference type="EMBL" id="JACBZS010000001">
    <property type="protein sequence ID" value="NYI70393.1"/>
    <property type="molecule type" value="Genomic_DNA"/>
</dbReference>
<dbReference type="InterPro" id="IPR020846">
    <property type="entry name" value="MFS_dom"/>
</dbReference>
<dbReference type="PROSITE" id="PS50850">
    <property type="entry name" value="MFS"/>
    <property type="match status" value="1"/>
</dbReference>
<feature type="transmembrane region" description="Helical" evidence="6">
    <location>
        <begin position="287"/>
        <end position="304"/>
    </location>
</feature>
<evidence type="ECO:0000313" key="8">
    <source>
        <dbReference type="EMBL" id="NYI70393.1"/>
    </source>
</evidence>
<feature type="transmembrane region" description="Helical" evidence="6">
    <location>
        <begin position="223"/>
        <end position="243"/>
    </location>
</feature>
<evidence type="ECO:0000256" key="5">
    <source>
        <dbReference type="ARBA" id="ARBA00023136"/>
    </source>
</evidence>
<dbReference type="InterPro" id="IPR011701">
    <property type="entry name" value="MFS"/>
</dbReference>
<dbReference type="InterPro" id="IPR036259">
    <property type="entry name" value="MFS_trans_sf"/>
</dbReference>
<keyword evidence="5 6" id="KW-0472">Membrane</keyword>
<comment type="caution">
    <text evidence="8">The sequence shown here is derived from an EMBL/GenBank/DDBJ whole genome shotgun (WGS) entry which is preliminary data.</text>
</comment>
<accession>A0A7Z0D7T8</accession>
<evidence type="ECO:0000256" key="1">
    <source>
        <dbReference type="ARBA" id="ARBA00004651"/>
    </source>
</evidence>
<dbReference type="PANTHER" id="PTHR23513:SF6">
    <property type="entry name" value="MAJOR FACILITATOR SUPERFAMILY ASSOCIATED DOMAIN-CONTAINING PROTEIN"/>
    <property type="match status" value="1"/>
</dbReference>
<feature type="transmembrane region" description="Helical" evidence="6">
    <location>
        <begin position="144"/>
        <end position="167"/>
    </location>
</feature>
<dbReference type="Pfam" id="PF07690">
    <property type="entry name" value="MFS_1"/>
    <property type="match status" value="1"/>
</dbReference>
<gene>
    <name evidence="8" type="ORF">GGQ54_000953</name>
</gene>
<keyword evidence="9" id="KW-1185">Reference proteome</keyword>
<sequence>MKSFYLVLVNTLLANVTSSYLWFALTFWIYLETRSVTATAMIGGTYMLLVALTGTLWGTIVDRVRKKTAMAASSTITLTSYLLAGLTFATVPTPALLDLRGPWFWIFAVLILIGGVVESMRNIALSTTVTLLVPEPERAKANGLVGSVQGLAFLVTSVFSGLSIGLLGMGPTLIIAIVATALALVQLLTVRIPEEGVLRDPEVADKRLDLAGSWRAVRAMPGLLALILFSTFNNLIGGVYMALLDPYGLTLFDVSVWGIVLAITSTGFIVGGLVISRTGLGANPIRTLLLVNLGVSAVGLFFAVRETWWLFVPGMFVFMMLIPAAEAAEQTIIQKVVPLQRQGRVFGFAQSVEAAAAPVSAFLIGPLAEFVLIPWVDSPAGRGAVGWLLGEGQARGMALIFMIAAVIMVGAVLVAFRSGAYRRLSAGYAQPVATSTAT</sequence>
<evidence type="ECO:0000256" key="6">
    <source>
        <dbReference type="SAM" id="Phobius"/>
    </source>
</evidence>
<dbReference type="Proteomes" id="UP000527616">
    <property type="component" value="Unassembled WGS sequence"/>
</dbReference>
<feature type="transmembrane region" description="Helical" evidence="6">
    <location>
        <begin position="37"/>
        <end position="57"/>
    </location>
</feature>
<feature type="transmembrane region" description="Helical" evidence="6">
    <location>
        <begin position="173"/>
        <end position="190"/>
    </location>
</feature>
<comment type="subcellular location">
    <subcellularLocation>
        <location evidence="1">Cell membrane</location>
        <topology evidence="1">Multi-pass membrane protein</topology>
    </subcellularLocation>
</comment>
<evidence type="ECO:0000256" key="4">
    <source>
        <dbReference type="ARBA" id="ARBA00022989"/>
    </source>
</evidence>
<dbReference type="GO" id="GO:0005886">
    <property type="term" value="C:plasma membrane"/>
    <property type="evidence" value="ECO:0007669"/>
    <property type="project" value="UniProtKB-SubCell"/>
</dbReference>
<dbReference type="AlphaFoldDB" id="A0A7Z0D7T8"/>
<keyword evidence="3 6" id="KW-0812">Transmembrane</keyword>
<organism evidence="8 9">
    <name type="scientific">Naumannella cuiyingiana</name>
    <dbReference type="NCBI Taxonomy" id="1347891"/>
    <lineage>
        <taxon>Bacteria</taxon>
        <taxon>Bacillati</taxon>
        <taxon>Actinomycetota</taxon>
        <taxon>Actinomycetes</taxon>
        <taxon>Propionibacteriales</taxon>
        <taxon>Propionibacteriaceae</taxon>
        <taxon>Naumannella</taxon>
    </lineage>
</organism>
<keyword evidence="2" id="KW-1003">Cell membrane</keyword>
<evidence type="ECO:0000313" key="9">
    <source>
        <dbReference type="Proteomes" id="UP000527616"/>
    </source>
</evidence>
<feature type="transmembrane region" description="Helical" evidence="6">
    <location>
        <begin position="12"/>
        <end position="31"/>
    </location>
</feature>
<dbReference type="RefSeq" id="WP_179444356.1">
    <property type="nucleotide sequence ID" value="NZ_JACBZS010000001.1"/>
</dbReference>
<keyword evidence="4 6" id="KW-1133">Transmembrane helix</keyword>
<evidence type="ECO:0000256" key="3">
    <source>
        <dbReference type="ARBA" id="ARBA00022692"/>
    </source>
</evidence>
<dbReference type="SUPFAM" id="SSF103473">
    <property type="entry name" value="MFS general substrate transporter"/>
    <property type="match status" value="1"/>
</dbReference>
<evidence type="ECO:0000256" key="2">
    <source>
        <dbReference type="ARBA" id="ARBA00022475"/>
    </source>
</evidence>
<feature type="transmembrane region" description="Helical" evidence="6">
    <location>
        <begin position="255"/>
        <end position="275"/>
    </location>
</feature>
<feature type="transmembrane region" description="Helical" evidence="6">
    <location>
        <begin position="69"/>
        <end position="91"/>
    </location>
</feature>
<reference evidence="8 9" key="1">
    <citation type="submission" date="2020-07" db="EMBL/GenBank/DDBJ databases">
        <title>Sequencing the genomes of 1000 actinobacteria strains.</title>
        <authorList>
            <person name="Klenk H.-P."/>
        </authorList>
    </citation>
    <scope>NUCLEOTIDE SEQUENCE [LARGE SCALE GENOMIC DNA]</scope>
    <source>
        <strain evidence="8 9">DSM 103164</strain>
    </source>
</reference>
<protein>
    <submittedName>
        <fullName evidence="8">DHA3 family multidrug efflux protein-like MFS transporter</fullName>
    </submittedName>
</protein>
<proteinExistence type="predicted"/>
<dbReference type="GO" id="GO:0022857">
    <property type="term" value="F:transmembrane transporter activity"/>
    <property type="evidence" value="ECO:0007669"/>
    <property type="project" value="InterPro"/>
</dbReference>